<evidence type="ECO:0000313" key="1">
    <source>
        <dbReference type="EMBL" id="KAF9814972.1"/>
    </source>
</evidence>
<evidence type="ECO:0000313" key="2">
    <source>
        <dbReference type="Proteomes" id="UP000639403"/>
    </source>
</evidence>
<dbReference type="Proteomes" id="UP000639403">
    <property type="component" value="Unassembled WGS sequence"/>
</dbReference>
<comment type="caution">
    <text evidence="1">The sequence shown here is derived from an EMBL/GenBank/DDBJ whole genome shotgun (WGS) entry which is preliminary data.</text>
</comment>
<proteinExistence type="predicted"/>
<reference evidence="1" key="1">
    <citation type="submission" date="2020-11" db="EMBL/GenBank/DDBJ databases">
        <authorList>
            <person name="Koelle M."/>
            <person name="Horta M.A.C."/>
            <person name="Nowrousian M."/>
            <person name="Ohm R.A."/>
            <person name="Benz P."/>
            <person name="Pilgard A."/>
        </authorList>
    </citation>
    <scope>NUCLEOTIDE SEQUENCE</scope>
    <source>
        <strain evidence="1">FPRL280</strain>
    </source>
</reference>
<protein>
    <submittedName>
        <fullName evidence="1">Uncharacterized protein</fullName>
    </submittedName>
</protein>
<dbReference type="PANTHER" id="PTHR39214:SF1">
    <property type="entry name" value="MICROBODY (PEROXISOME) BIOGENESIS PROTEIN PEROXIN 8 (EUROFUNG)"/>
    <property type="match status" value="1"/>
</dbReference>
<dbReference type="AlphaFoldDB" id="A0A8H7P3J5"/>
<reference evidence="1" key="2">
    <citation type="journal article" name="Front. Microbiol.">
        <title>Degradative Capacity of Two Strains of Rhodonia placenta: From Phenotype to Genotype.</title>
        <authorList>
            <person name="Kolle M."/>
            <person name="Horta M.A.C."/>
            <person name="Nowrousian M."/>
            <person name="Ohm R.A."/>
            <person name="Benz J.P."/>
            <person name="Pilgard A."/>
        </authorList>
    </citation>
    <scope>NUCLEOTIDE SEQUENCE</scope>
    <source>
        <strain evidence="1">FPRL280</strain>
    </source>
</reference>
<organism evidence="1 2">
    <name type="scientific">Rhodonia placenta</name>
    <dbReference type="NCBI Taxonomy" id="104341"/>
    <lineage>
        <taxon>Eukaryota</taxon>
        <taxon>Fungi</taxon>
        <taxon>Dikarya</taxon>
        <taxon>Basidiomycota</taxon>
        <taxon>Agaricomycotina</taxon>
        <taxon>Agaricomycetes</taxon>
        <taxon>Polyporales</taxon>
        <taxon>Adustoporiaceae</taxon>
        <taxon>Rhodonia</taxon>
    </lineage>
</organism>
<dbReference type="InterPro" id="IPR055334">
    <property type="entry name" value="PEX8-like"/>
</dbReference>
<name>A0A8H7P3J5_9APHY</name>
<dbReference type="EMBL" id="JADOXO010000077">
    <property type="protein sequence ID" value="KAF9814972.1"/>
    <property type="molecule type" value="Genomic_DNA"/>
</dbReference>
<sequence>MADRGYLYILSYLHHPTAALTLSTVQSAVAHYLANIHQSPTSLTASVISSPLFHRLSHDKLDVLCTAFRHAVQLKVKLLHDEKRGLFARSVHYMTGEWVQDVLEGFRGGHSSLKLACCGGLLLGLEDVEHELHARDGRTRRSVEEEVVLALAEVIDTYSYVRYPADWAKDFKSESEDGEEPLSLSLLLSSRGAHEKQVLHDLLMSTIESAFQGGDYLLSATVSLSKGKEAAVMFRVRGWRAMSQAISRLRFLAHSVEAGWIVGPFASLTSANQDDIAHEERELLTQLWAILKTQLFTTLMLSQTILSTVVFTAPPHDATSSTSYSPYLLTKGVLCTLSHLAFVIQQFGGVATTTQNGFPELKRVFYMALDVLSASTVESARFVSELCQEINKHDIQLEAFLHAKKAYVLACIEQLIPVLSDAQVRSDVFPLCQPLFSNHVHRETYESAHSVMLAIFASYAQKTGEISPEPRRMPGKDTLTAFAEESVPFYTQCLIENSGEGRLSTTQLCLAYAALVRSASAFGRVKATHPESHTDGDVFAWYCIQALLDAIREIGHPTPIVDEQDEHLQRLGLTLIATVPSVSLTLLPRMLEECERIITSSRSWAKTASNFDQSPRIHLAKALFREISENVGDAEKEYCIQWWHDHRDTLTASVLSEEMETHIPVTSRL</sequence>
<accession>A0A8H7P3J5</accession>
<gene>
    <name evidence="1" type="ORF">IEO21_04822</name>
</gene>
<dbReference type="PANTHER" id="PTHR39214">
    <property type="entry name" value="MICROBODY (PEROXISOME) BIOGENESIS PROTEIN PEROXIN 8 (EUROFUNG)"/>
    <property type="match status" value="1"/>
</dbReference>